<evidence type="ECO:0000256" key="5">
    <source>
        <dbReference type="PIRSR" id="PIRSR606710-2"/>
    </source>
</evidence>
<dbReference type="Pfam" id="PF04616">
    <property type="entry name" value="Glyco_hydro_43"/>
    <property type="match status" value="1"/>
</dbReference>
<evidence type="ECO:0000256" key="4">
    <source>
        <dbReference type="PIRSR" id="PIRSR606710-1"/>
    </source>
</evidence>
<dbReference type="GO" id="GO:0005975">
    <property type="term" value="P:carbohydrate metabolic process"/>
    <property type="evidence" value="ECO:0007669"/>
    <property type="project" value="InterPro"/>
</dbReference>
<evidence type="ECO:0000256" key="3">
    <source>
        <dbReference type="ARBA" id="ARBA00023295"/>
    </source>
</evidence>
<organism evidence="8 9">
    <name type="scientific">Hungatella hathewayi DSM 13479</name>
    <dbReference type="NCBI Taxonomy" id="566550"/>
    <lineage>
        <taxon>Bacteria</taxon>
        <taxon>Bacillati</taxon>
        <taxon>Bacillota</taxon>
        <taxon>Clostridia</taxon>
        <taxon>Lachnospirales</taxon>
        <taxon>Lachnospiraceae</taxon>
        <taxon>Hungatella</taxon>
    </lineage>
</organism>
<dbReference type="InterPro" id="IPR051795">
    <property type="entry name" value="Glycosyl_Hydrlase_43"/>
</dbReference>
<accession>D3AJH2</accession>
<comment type="similarity">
    <text evidence="1 6">Belongs to the glycosyl hydrolase 43 family.</text>
</comment>
<dbReference type="InterPro" id="IPR023296">
    <property type="entry name" value="Glyco_hydro_beta-prop_sf"/>
</dbReference>
<evidence type="ECO:0000256" key="6">
    <source>
        <dbReference type="RuleBase" id="RU361187"/>
    </source>
</evidence>
<keyword evidence="2 6" id="KW-0378">Hydrolase</keyword>
<dbReference type="CDD" id="cd09000">
    <property type="entry name" value="GH43_SXA-like"/>
    <property type="match status" value="1"/>
</dbReference>
<dbReference type="SUPFAM" id="SSF49899">
    <property type="entry name" value="Concanavalin A-like lectins/glucanases"/>
    <property type="match status" value="1"/>
</dbReference>
<reference evidence="8 9" key="1">
    <citation type="submission" date="2010-01" db="EMBL/GenBank/DDBJ databases">
        <authorList>
            <person name="Weinstock G."/>
            <person name="Sodergren E."/>
            <person name="Clifton S."/>
            <person name="Fulton L."/>
            <person name="Fulton B."/>
            <person name="Courtney L."/>
            <person name="Fronick C."/>
            <person name="Harrison M."/>
            <person name="Strong C."/>
            <person name="Farmer C."/>
            <person name="Delahaunty K."/>
            <person name="Markovic C."/>
            <person name="Hall O."/>
            <person name="Minx P."/>
            <person name="Tomlinson C."/>
            <person name="Mitreva M."/>
            <person name="Nelson J."/>
            <person name="Hou S."/>
            <person name="Wollam A."/>
            <person name="Pepin K.H."/>
            <person name="Johnson M."/>
            <person name="Bhonagiri V."/>
            <person name="Nash W.E."/>
            <person name="Warren W."/>
            <person name="Chinwalla A."/>
            <person name="Mardis E.R."/>
            <person name="Wilson R.K."/>
        </authorList>
    </citation>
    <scope>NUCLEOTIDE SEQUENCE [LARGE SCALE GENOMIC DNA]</scope>
    <source>
        <strain evidence="8 9">DSM 13479</strain>
    </source>
</reference>
<evidence type="ECO:0000313" key="8">
    <source>
        <dbReference type="EMBL" id="EFC98045.1"/>
    </source>
</evidence>
<feature type="site" description="Important for catalytic activity, responsible for pKa modulation of the active site Glu and correct orientation of both the proton donor and substrate" evidence="5">
    <location>
        <position position="137"/>
    </location>
</feature>
<dbReference type="PANTHER" id="PTHR42812:SF12">
    <property type="entry name" value="BETA-XYLOSIDASE-RELATED"/>
    <property type="match status" value="1"/>
</dbReference>
<dbReference type="AlphaFoldDB" id="D3AJH2"/>
<dbReference type="InterPro" id="IPR013320">
    <property type="entry name" value="ConA-like_dom_sf"/>
</dbReference>
<dbReference type="InterPro" id="IPR041542">
    <property type="entry name" value="GH43_C2"/>
</dbReference>
<feature type="active site" description="Proton acceptor" evidence="4">
    <location>
        <position position="24"/>
    </location>
</feature>
<evidence type="ECO:0000256" key="2">
    <source>
        <dbReference type="ARBA" id="ARBA00022801"/>
    </source>
</evidence>
<dbReference type="Pfam" id="PF17851">
    <property type="entry name" value="GH43_C2"/>
    <property type="match status" value="1"/>
</dbReference>
<dbReference type="EMBL" id="ACIO01000313">
    <property type="protein sequence ID" value="EFC98045.1"/>
    <property type="molecule type" value="Genomic_DNA"/>
</dbReference>
<feature type="domain" description="Beta-xylosidase C-terminal Concanavalin A-like" evidence="7">
    <location>
        <begin position="331"/>
        <end position="528"/>
    </location>
</feature>
<dbReference type="PANTHER" id="PTHR42812">
    <property type="entry name" value="BETA-XYLOSIDASE"/>
    <property type="match status" value="1"/>
</dbReference>
<protein>
    <submittedName>
        <fullName evidence="8">Glycosyl hydrolase, family 43</fullName>
    </submittedName>
</protein>
<name>D3AJH2_9FIRM</name>
<dbReference type="InterPro" id="IPR006710">
    <property type="entry name" value="Glyco_hydro_43"/>
</dbReference>
<proteinExistence type="inferred from homology"/>
<dbReference type="Proteomes" id="UP000004968">
    <property type="component" value="Unassembled WGS sequence"/>
</dbReference>
<dbReference type="GO" id="GO:0004553">
    <property type="term" value="F:hydrolase activity, hydrolyzing O-glycosyl compounds"/>
    <property type="evidence" value="ECO:0007669"/>
    <property type="project" value="InterPro"/>
</dbReference>
<dbReference type="Gene3D" id="2.60.120.200">
    <property type="match status" value="1"/>
</dbReference>
<feature type="active site" description="Proton donor" evidence="4">
    <location>
        <position position="194"/>
    </location>
</feature>
<evidence type="ECO:0000313" key="9">
    <source>
        <dbReference type="Proteomes" id="UP000004968"/>
    </source>
</evidence>
<gene>
    <name evidence="8" type="ORF">CLOSTHATH_03763</name>
</gene>
<evidence type="ECO:0000256" key="1">
    <source>
        <dbReference type="ARBA" id="ARBA00009865"/>
    </source>
</evidence>
<comment type="caution">
    <text evidence="8">The sequence shown here is derived from an EMBL/GenBank/DDBJ whole genome shotgun (WGS) entry which is preliminary data.</text>
</comment>
<keyword evidence="3 6" id="KW-0326">Glycosidase</keyword>
<sequence>MGEKMDNQMKNCLENPVLPGFHPDPSVIRVGEDYYMAVSTFEWFPGVCIYHSTDLQNWELAARPLNRVSQLDMKGNDASGGVFAPCLSYADGVFYLVYTNVRTHWYDFMDCHNYLVTAADIRGEWSEPVYLHSLGFDPSLFHDEDGRKWVVSIVRHYRKNRVQRIALQEYDPVLKKMTGPLREIFEGSGLTAPEGPHLYRRNGCYYIMTAEGGTEYGHAVTMGRSEKIGGPYELSPYNPVLTARHNMTLPLQKAGHADLVEAPDGEWYMVHLCGRPLPPFRRCILGRETAVQHVKWTEDGWLCLADGGNEPRLRVPVSWPVERKREQEIRYSFQETELSPDFFSLRVPLGESVSLTERPGYLRLTGKDSPNSRFEQSLIARRQEDFDFSFETELEFEPSSERQMAGILYFYDECDFYYLRVTYSQDGQKIVDVMRMNRGKAEYTPDCGIPVPEGRSIRLRLEVHRTEACFSYSLEEGVWQQAGDTLDASLLSDEYPEEGAYTGAMVGLGCHDMAYRSAKAYFKYAVYRREGNGMERG</sequence>
<dbReference type="SUPFAM" id="SSF75005">
    <property type="entry name" value="Arabinanase/levansucrase/invertase"/>
    <property type="match status" value="1"/>
</dbReference>
<evidence type="ECO:0000259" key="7">
    <source>
        <dbReference type="Pfam" id="PF17851"/>
    </source>
</evidence>
<dbReference type="HOGENOM" id="CLU_016508_2_1_9"/>
<dbReference type="Gene3D" id="2.115.10.20">
    <property type="entry name" value="Glycosyl hydrolase domain, family 43"/>
    <property type="match status" value="1"/>
</dbReference>